<dbReference type="EMBL" id="BAAASK010000021">
    <property type="protein sequence ID" value="GAA2695495.1"/>
    <property type="molecule type" value="Genomic_DNA"/>
</dbReference>
<evidence type="ECO:0000256" key="1">
    <source>
        <dbReference type="SAM" id="SignalP"/>
    </source>
</evidence>
<dbReference type="Gene3D" id="3.40.50.1110">
    <property type="entry name" value="SGNH hydrolase"/>
    <property type="match status" value="1"/>
</dbReference>
<dbReference type="CDD" id="cd01830">
    <property type="entry name" value="XynE_like"/>
    <property type="match status" value="1"/>
</dbReference>
<reference evidence="3 4" key="1">
    <citation type="journal article" date="2019" name="Int. J. Syst. Evol. Microbiol.">
        <title>The Global Catalogue of Microorganisms (GCM) 10K type strain sequencing project: providing services to taxonomists for standard genome sequencing and annotation.</title>
        <authorList>
            <consortium name="The Broad Institute Genomics Platform"/>
            <consortium name="The Broad Institute Genome Sequencing Center for Infectious Disease"/>
            <person name="Wu L."/>
            <person name="Ma J."/>
        </authorList>
    </citation>
    <scope>NUCLEOTIDE SEQUENCE [LARGE SCALE GENOMIC DNA]</scope>
    <source>
        <strain evidence="3 4">JCM 4531</strain>
    </source>
</reference>
<dbReference type="RefSeq" id="WP_319123303.1">
    <property type="nucleotide sequence ID" value="NZ_BAAASK010000021.1"/>
</dbReference>
<evidence type="ECO:0000313" key="3">
    <source>
        <dbReference type="EMBL" id="GAA2695495.1"/>
    </source>
</evidence>
<evidence type="ECO:0000259" key="2">
    <source>
        <dbReference type="Pfam" id="PF13472"/>
    </source>
</evidence>
<sequence length="722" mass="74853">MRRCATFVALLLAAAALPLSSAVASPVHGTQDASDRNGWTGTWAAAASGTVSDTGFAGYSIRNLVHTSIGGERIRVKLSNALGTRPVLFAHSTVGLQRVPGSAAIAPRSLRDLTFDGHRAVTVPAGAEVYSDPVDLPVAEASDLFVTTYTPEPSGPVTQHGTGLATSYYATDGEDHAGDLDGGGLPSTTRSWHYVTEVDVQPGPADPAAGSGAVVALGDSITDGLASTPGTNRRWPDLLAARLRASHGPVSRLGVLNAGISGNRVLSEGGGPSATARLERDVLRRAGARTLIVLEGINDIQQIPREGDADRIIAGLREIADRSHAAGLRVLGGTITPFKGWGSYSPQQEAARASVNAWIRDGGVFDAVVDFDAAVRDPADPHRMRARYDSGDHLHPNDAGLRAMADAVDPRTLGRPGPVPPAPGHRPERSLSIAAAPRGAVALAGRAATVSFDARATVQGAGTVRGTVTATLGETEYEHAFAVTSGGRFTQVDVAQDIAVPADLEAGEHTVRFTVRTREGRSRTTTAVLDVRRLGCGPSDDSCPLDLTGVHDRDSIATADRPDDGDFDGLGWSYAAETLPAAGPSVLAGAPFVFPSSADGVRNTVTAMGQTLALPAVRARELHVLGAASGGTVEGSGTVTYADGSTAALPLRFSDWAGGPQAGETVAVAAPYRYRAGTGRDGPPVSIYARGVPLDPHRVVRSVTLPDDVRLKLFAVTLDLRR</sequence>
<comment type="caution">
    <text evidence="3">The sequence shown here is derived from an EMBL/GenBank/DDBJ whole genome shotgun (WGS) entry which is preliminary data.</text>
</comment>
<organism evidence="3 4">
    <name type="scientific">Streptomyces violaceolatus</name>
    <dbReference type="NCBI Taxonomy" id="67378"/>
    <lineage>
        <taxon>Bacteria</taxon>
        <taxon>Bacillati</taxon>
        <taxon>Actinomycetota</taxon>
        <taxon>Actinomycetes</taxon>
        <taxon>Kitasatosporales</taxon>
        <taxon>Streptomycetaceae</taxon>
        <taxon>Streptomyces</taxon>
        <taxon>Streptomyces violaceoruber group</taxon>
    </lineage>
</organism>
<dbReference type="PANTHER" id="PTHR43784">
    <property type="entry name" value="GDSL-LIKE LIPASE/ACYLHYDROLASE, PUTATIVE (AFU_ORTHOLOGUE AFUA_2G00820)-RELATED"/>
    <property type="match status" value="1"/>
</dbReference>
<keyword evidence="4" id="KW-1185">Reference proteome</keyword>
<dbReference type="Proteomes" id="UP001499989">
    <property type="component" value="Unassembled WGS sequence"/>
</dbReference>
<dbReference type="InterPro" id="IPR053140">
    <property type="entry name" value="GDSL_Rv0518-like"/>
</dbReference>
<protein>
    <recommendedName>
        <fullName evidence="2">SGNH hydrolase-type esterase domain-containing protein</fullName>
    </recommendedName>
</protein>
<gene>
    <name evidence="3" type="ORF">GCM10010310_57120</name>
</gene>
<dbReference type="PANTHER" id="PTHR43784:SF2">
    <property type="entry name" value="GDSL-LIKE LIPASE_ACYLHYDROLASE, PUTATIVE (AFU_ORTHOLOGUE AFUA_2G00820)-RELATED"/>
    <property type="match status" value="1"/>
</dbReference>
<dbReference type="SUPFAM" id="SSF52266">
    <property type="entry name" value="SGNH hydrolase"/>
    <property type="match status" value="1"/>
</dbReference>
<dbReference type="Pfam" id="PF13472">
    <property type="entry name" value="Lipase_GDSL_2"/>
    <property type="match status" value="1"/>
</dbReference>
<evidence type="ECO:0000313" key="4">
    <source>
        <dbReference type="Proteomes" id="UP001499989"/>
    </source>
</evidence>
<feature type="signal peptide" evidence="1">
    <location>
        <begin position="1"/>
        <end position="24"/>
    </location>
</feature>
<keyword evidence="1" id="KW-0732">Signal</keyword>
<name>A0ABN3T8I8_9ACTN</name>
<dbReference type="InterPro" id="IPR013830">
    <property type="entry name" value="SGNH_hydro"/>
</dbReference>
<dbReference type="InterPro" id="IPR036514">
    <property type="entry name" value="SGNH_hydro_sf"/>
</dbReference>
<feature type="chain" id="PRO_5045940747" description="SGNH hydrolase-type esterase domain-containing protein" evidence="1">
    <location>
        <begin position="25"/>
        <end position="722"/>
    </location>
</feature>
<proteinExistence type="predicted"/>
<accession>A0ABN3T8I8</accession>
<feature type="domain" description="SGNH hydrolase-type esterase" evidence="2">
    <location>
        <begin position="216"/>
        <end position="402"/>
    </location>
</feature>